<dbReference type="InterPro" id="IPR006201">
    <property type="entry name" value="Neur_channel"/>
</dbReference>
<dbReference type="GO" id="GO:0005886">
    <property type="term" value="C:plasma membrane"/>
    <property type="evidence" value="ECO:0007669"/>
    <property type="project" value="UniProtKB-SubCell"/>
</dbReference>
<dbReference type="Proteomes" id="UP000593571">
    <property type="component" value="Unassembled WGS sequence"/>
</dbReference>
<dbReference type="GO" id="GO:0034707">
    <property type="term" value="C:chloride channel complex"/>
    <property type="evidence" value="ECO:0007669"/>
    <property type="project" value="UniProtKB-KW"/>
</dbReference>
<dbReference type="Pfam" id="PF02932">
    <property type="entry name" value="Neur_chan_memb"/>
    <property type="match status" value="1"/>
</dbReference>
<keyword evidence="5" id="KW-1133">Transmembrane helix</keyword>
<keyword evidence="5" id="KW-0472">Membrane</keyword>
<keyword evidence="2" id="KW-0813">Transport</keyword>
<keyword evidence="2" id="KW-0406">Ion transport</keyword>
<keyword evidence="2" id="KW-0407">Ion channel</keyword>
<evidence type="ECO:0000256" key="5">
    <source>
        <dbReference type="SAM" id="Phobius"/>
    </source>
</evidence>
<reference evidence="7 8" key="1">
    <citation type="journal article" date="2020" name="Nature">
        <title>Six reference-quality genomes reveal evolution of bat adaptations.</title>
        <authorList>
            <person name="Jebb D."/>
            <person name="Huang Z."/>
            <person name="Pippel M."/>
            <person name="Hughes G.M."/>
            <person name="Lavrichenko K."/>
            <person name="Devanna P."/>
            <person name="Winkler S."/>
            <person name="Jermiin L.S."/>
            <person name="Skirmuntt E.C."/>
            <person name="Katzourakis A."/>
            <person name="Burkitt-Gray L."/>
            <person name="Ray D.A."/>
            <person name="Sullivan K.A.M."/>
            <person name="Roscito J.G."/>
            <person name="Kirilenko B.M."/>
            <person name="Davalos L.M."/>
            <person name="Corthals A.P."/>
            <person name="Power M.L."/>
            <person name="Jones G."/>
            <person name="Ransome R.D."/>
            <person name="Dechmann D.K.N."/>
            <person name="Locatelli A.G."/>
            <person name="Puechmaille S.J."/>
            <person name="Fedrigo O."/>
            <person name="Jarvis E.D."/>
            <person name="Hiller M."/>
            <person name="Vernes S.C."/>
            <person name="Myers E.W."/>
            <person name="Teeling E.C."/>
        </authorList>
    </citation>
    <scope>NUCLEOTIDE SEQUENCE [LARGE SCALE GENOMIC DNA]</scope>
    <source>
        <strain evidence="7">MRouAeg1</strain>
        <tissue evidence="7">Muscle</tissue>
    </source>
</reference>
<gene>
    <name evidence="7" type="ORF">HJG63_005409</name>
</gene>
<dbReference type="InterPro" id="IPR006029">
    <property type="entry name" value="Neurotrans-gated_channel_TM"/>
</dbReference>
<dbReference type="InterPro" id="IPR036719">
    <property type="entry name" value="Neuro-gated_channel_TM_sf"/>
</dbReference>
<organism evidence="7 8">
    <name type="scientific">Rousettus aegyptiacus</name>
    <name type="common">Egyptian fruit bat</name>
    <name type="synonym">Pteropus aegyptiacus</name>
    <dbReference type="NCBI Taxonomy" id="9407"/>
    <lineage>
        <taxon>Eukaryota</taxon>
        <taxon>Metazoa</taxon>
        <taxon>Chordata</taxon>
        <taxon>Craniata</taxon>
        <taxon>Vertebrata</taxon>
        <taxon>Euteleostomi</taxon>
        <taxon>Mammalia</taxon>
        <taxon>Eutheria</taxon>
        <taxon>Laurasiatheria</taxon>
        <taxon>Chiroptera</taxon>
        <taxon>Yinpterochiroptera</taxon>
        <taxon>Pteropodoidea</taxon>
        <taxon>Pteropodidae</taxon>
        <taxon>Rousettinae</taxon>
        <taxon>Rousettus</taxon>
    </lineage>
</organism>
<feature type="compositionally biased region" description="Acidic residues" evidence="4">
    <location>
        <begin position="146"/>
        <end position="158"/>
    </location>
</feature>
<dbReference type="PANTHER" id="PTHR18945">
    <property type="entry name" value="NEUROTRANSMITTER GATED ION CHANNEL"/>
    <property type="match status" value="1"/>
</dbReference>
<comment type="caution">
    <text evidence="7">The sequence shown here is derived from an EMBL/GenBank/DDBJ whole genome shotgun (WGS) entry which is preliminary data.</text>
</comment>
<dbReference type="GO" id="GO:0004888">
    <property type="term" value="F:transmembrane signaling receptor activity"/>
    <property type="evidence" value="ECO:0007669"/>
    <property type="project" value="InterPro"/>
</dbReference>
<name>A0A7J8EJY0_ROUAE</name>
<evidence type="ECO:0000256" key="2">
    <source>
        <dbReference type="ARBA" id="ARBA00023173"/>
    </source>
</evidence>
<dbReference type="AlphaFoldDB" id="A0A7J8EJY0"/>
<sequence>MVTTLFFNVSRRFGFNIFQSYVPSSVTTIISWISFWIKSDFAQARTSLGITSILTMTTLSSYSQKNFPRVSYMTALDFYIGVCFTFCICALLEFALLSFLIYHYTKSRTSPRVRHPATRACALTPLRARPYAHARARQQQDVVYEIEDSEDDSDEEEGPSCPAQRSLHPGRIQYPGSRCRLCKYMCMARDCKGGLWQQGRLFIHIYRLDNYSRVVFPVTFFFFNVVYWLVCLNF</sequence>
<keyword evidence="2" id="KW-0869">Chloride channel</keyword>
<evidence type="ECO:0000256" key="1">
    <source>
        <dbReference type="ARBA" id="ARBA00004651"/>
    </source>
</evidence>
<evidence type="ECO:0000313" key="7">
    <source>
        <dbReference type="EMBL" id="KAF6435459.1"/>
    </source>
</evidence>
<dbReference type="GO" id="GO:0005254">
    <property type="term" value="F:chloride channel activity"/>
    <property type="evidence" value="ECO:0007669"/>
    <property type="project" value="UniProtKB-KW"/>
</dbReference>
<dbReference type="InterPro" id="IPR038050">
    <property type="entry name" value="Neuro_actylchol_rec"/>
</dbReference>
<comment type="subcellular location">
    <subcellularLocation>
        <location evidence="1">Cell membrane</location>
        <topology evidence="1">Multi-pass membrane protein</topology>
    </subcellularLocation>
</comment>
<dbReference type="PRINTS" id="PR00253">
    <property type="entry name" value="GABAARECEPTR"/>
</dbReference>
<protein>
    <submittedName>
        <fullName evidence="7">Gamma-aminobutyric acid type A receptor subunit epsilon</fullName>
    </submittedName>
</protein>
<dbReference type="SUPFAM" id="SSF90112">
    <property type="entry name" value="Neurotransmitter-gated ion-channel transmembrane pore"/>
    <property type="match status" value="1"/>
</dbReference>
<feature type="transmembrane region" description="Helical" evidence="5">
    <location>
        <begin position="78"/>
        <end position="102"/>
    </location>
</feature>
<proteinExistence type="predicted"/>
<evidence type="ECO:0000256" key="4">
    <source>
        <dbReference type="SAM" id="MobiDB-lite"/>
    </source>
</evidence>
<feature type="domain" description="Neurotransmitter-gated ion-channel transmembrane" evidence="6">
    <location>
        <begin position="21"/>
        <end position="228"/>
    </location>
</feature>
<dbReference type="Gene3D" id="1.20.58.390">
    <property type="entry name" value="Neurotransmitter-gated ion-channel transmembrane domain"/>
    <property type="match status" value="1"/>
</dbReference>
<feature type="transmembrane region" description="Helical" evidence="5">
    <location>
        <begin position="20"/>
        <end position="37"/>
    </location>
</feature>
<evidence type="ECO:0000313" key="8">
    <source>
        <dbReference type="Proteomes" id="UP000593571"/>
    </source>
</evidence>
<dbReference type="InterPro" id="IPR006028">
    <property type="entry name" value="GABAA/Glycine_rcpt"/>
</dbReference>
<evidence type="ECO:0000259" key="6">
    <source>
        <dbReference type="Pfam" id="PF02932"/>
    </source>
</evidence>
<keyword evidence="5" id="KW-0812">Transmembrane</keyword>
<keyword evidence="3" id="KW-0868">Chloride</keyword>
<feature type="region of interest" description="Disordered" evidence="4">
    <location>
        <begin position="146"/>
        <end position="169"/>
    </location>
</feature>
<keyword evidence="8" id="KW-1185">Reference proteome</keyword>
<evidence type="ECO:0000256" key="3">
    <source>
        <dbReference type="ARBA" id="ARBA00023214"/>
    </source>
</evidence>
<feature type="transmembrane region" description="Helical" evidence="5">
    <location>
        <begin position="210"/>
        <end position="230"/>
    </location>
</feature>
<keyword evidence="7" id="KW-0675">Receptor</keyword>
<accession>A0A7J8EJY0</accession>
<dbReference type="EMBL" id="JACASE010000009">
    <property type="protein sequence ID" value="KAF6435459.1"/>
    <property type="molecule type" value="Genomic_DNA"/>
</dbReference>